<dbReference type="InterPro" id="IPR004839">
    <property type="entry name" value="Aminotransferase_I/II_large"/>
</dbReference>
<keyword evidence="8" id="KW-0032">Aminotransferase</keyword>
<evidence type="ECO:0000256" key="3">
    <source>
        <dbReference type="ARBA" id="ARBA00023015"/>
    </source>
</evidence>
<dbReference type="Gene3D" id="3.40.640.10">
    <property type="entry name" value="Type I PLP-dependent aspartate aminotransferase-like (Major domain)"/>
    <property type="match status" value="1"/>
</dbReference>
<dbReference type="InterPro" id="IPR036388">
    <property type="entry name" value="WH-like_DNA-bd_sf"/>
</dbReference>
<evidence type="ECO:0000256" key="2">
    <source>
        <dbReference type="ARBA" id="ARBA00022898"/>
    </source>
</evidence>
<comment type="caution">
    <text evidence="8">The sequence shown here is derived from an EMBL/GenBank/DDBJ whole genome shotgun (WGS) entry which is preliminary data.</text>
</comment>
<comment type="similarity">
    <text evidence="1">In the C-terminal section; belongs to the class-I pyridoxal-phosphate-dependent aminotransferase family.</text>
</comment>
<dbReference type="CDD" id="cd07377">
    <property type="entry name" value="WHTH_GntR"/>
    <property type="match status" value="1"/>
</dbReference>
<evidence type="ECO:0000256" key="6">
    <source>
        <dbReference type="SAM" id="MobiDB-lite"/>
    </source>
</evidence>
<dbReference type="Pfam" id="PF00392">
    <property type="entry name" value="GntR"/>
    <property type="match status" value="1"/>
</dbReference>
<dbReference type="PROSITE" id="PS50949">
    <property type="entry name" value="HTH_GNTR"/>
    <property type="match status" value="1"/>
</dbReference>
<dbReference type="InterPro" id="IPR051446">
    <property type="entry name" value="HTH_trans_reg/aminotransferase"/>
</dbReference>
<dbReference type="RefSeq" id="WP_344273714.1">
    <property type="nucleotide sequence ID" value="NZ_BAAAMR010000058.1"/>
</dbReference>
<keyword evidence="2" id="KW-0663">Pyridoxal phosphate</keyword>
<accession>A0ABP5LU24</accession>
<dbReference type="CDD" id="cd00609">
    <property type="entry name" value="AAT_like"/>
    <property type="match status" value="1"/>
</dbReference>
<evidence type="ECO:0000259" key="7">
    <source>
        <dbReference type="PROSITE" id="PS50949"/>
    </source>
</evidence>
<evidence type="ECO:0000256" key="5">
    <source>
        <dbReference type="ARBA" id="ARBA00023163"/>
    </source>
</evidence>
<gene>
    <name evidence="8" type="ORF">GCM10009727_57210</name>
</gene>
<dbReference type="InterPro" id="IPR015424">
    <property type="entry name" value="PyrdxlP-dep_Trfase"/>
</dbReference>
<feature type="domain" description="HTH gntR-type" evidence="7">
    <location>
        <begin position="22"/>
        <end position="90"/>
    </location>
</feature>
<keyword evidence="5" id="KW-0804">Transcription</keyword>
<protein>
    <submittedName>
        <fullName evidence="8">PLP-dependent aminotransferase family protein</fullName>
    </submittedName>
</protein>
<proteinExistence type="inferred from homology"/>
<dbReference type="PANTHER" id="PTHR46577">
    <property type="entry name" value="HTH-TYPE TRANSCRIPTIONAL REGULATORY PROTEIN GABR"/>
    <property type="match status" value="1"/>
</dbReference>
<keyword evidence="3" id="KW-0805">Transcription regulation</keyword>
<evidence type="ECO:0000313" key="9">
    <source>
        <dbReference type="Proteomes" id="UP001501020"/>
    </source>
</evidence>
<dbReference type="InterPro" id="IPR015421">
    <property type="entry name" value="PyrdxlP-dep_Trfase_major"/>
</dbReference>
<dbReference type="GO" id="GO:0008483">
    <property type="term" value="F:transaminase activity"/>
    <property type="evidence" value="ECO:0007669"/>
    <property type="project" value="UniProtKB-KW"/>
</dbReference>
<sequence>MPLEWSGLSPDLLLTLDRASAEPLRGQLERQVRDAIRSGRLGVGERLPSSRELARALGLSRGLVQDCYAQLQAEGYLVTRVGSATRVAAGAAPAVPPAPPRPAPPPSRLIADFRPGVPDLGSFPMGDWLWAVREAGRTIPTASLDYGDPAGEAGLREVLAGYLRRVRAAAAEPDRIVVCSGHAQGLLLALSALARAGVRTVAYEDPGGPRSTSGAAAWAGLDAVPVPVDEHGVDVRALAATGARAVVVTPAHQWPTGVVMAPHRRLELIAWAAERDAVIIEDDYDAEFRYDREPVGALQGLAADRVVSIGTVSKSLAPALRIGWLLAPPSLAATIVEHKLLNDRGSPALDQLALARLIESGRYDRHLRRMRAVYAARRAALVAALAEHAPGVRVTGLDAGFHAVAHLDVPGGEAAVIDAARARAVGLHGMSMCRADGADSPLQLVLGFGNTGERAVHAGITAIADLLTPTDHAPGPRASDTPVQRQRHEPA</sequence>
<dbReference type="Proteomes" id="UP001501020">
    <property type="component" value="Unassembled WGS sequence"/>
</dbReference>
<keyword evidence="4" id="KW-0238">DNA-binding</keyword>
<dbReference type="SUPFAM" id="SSF53383">
    <property type="entry name" value="PLP-dependent transferases"/>
    <property type="match status" value="1"/>
</dbReference>
<evidence type="ECO:0000313" key="8">
    <source>
        <dbReference type="EMBL" id="GAA2151879.1"/>
    </source>
</evidence>
<dbReference type="Pfam" id="PF00155">
    <property type="entry name" value="Aminotran_1_2"/>
    <property type="match status" value="1"/>
</dbReference>
<dbReference type="EMBL" id="BAAAMR010000058">
    <property type="protein sequence ID" value="GAA2151879.1"/>
    <property type="molecule type" value="Genomic_DNA"/>
</dbReference>
<dbReference type="InterPro" id="IPR000524">
    <property type="entry name" value="Tscrpt_reg_HTH_GntR"/>
</dbReference>
<name>A0ABP5LU24_9ACTN</name>
<dbReference type="InterPro" id="IPR036390">
    <property type="entry name" value="WH_DNA-bd_sf"/>
</dbReference>
<keyword evidence="8" id="KW-0808">Transferase</keyword>
<feature type="region of interest" description="Disordered" evidence="6">
    <location>
        <begin position="468"/>
        <end position="491"/>
    </location>
</feature>
<evidence type="ECO:0000256" key="1">
    <source>
        <dbReference type="ARBA" id="ARBA00005384"/>
    </source>
</evidence>
<dbReference type="SMART" id="SM00345">
    <property type="entry name" value="HTH_GNTR"/>
    <property type="match status" value="1"/>
</dbReference>
<reference evidence="9" key="1">
    <citation type="journal article" date="2019" name="Int. J. Syst. Evol. Microbiol.">
        <title>The Global Catalogue of Microorganisms (GCM) 10K type strain sequencing project: providing services to taxonomists for standard genome sequencing and annotation.</title>
        <authorList>
            <consortium name="The Broad Institute Genomics Platform"/>
            <consortium name="The Broad Institute Genome Sequencing Center for Infectious Disease"/>
            <person name="Wu L."/>
            <person name="Ma J."/>
        </authorList>
    </citation>
    <scope>NUCLEOTIDE SEQUENCE [LARGE SCALE GENOMIC DNA]</scope>
    <source>
        <strain evidence="9">JCM 13850</strain>
    </source>
</reference>
<dbReference type="SUPFAM" id="SSF46785">
    <property type="entry name" value="Winged helix' DNA-binding domain"/>
    <property type="match status" value="1"/>
</dbReference>
<organism evidence="8 9">
    <name type="scientific">Actinomadura napierensis</name>
    <dbReference type="NCBI Taxonomy" id="267854"/>
    <lineage>
        <taxon>Bacteria</taxon>
        <taxon>Bacillati</taxon>
        <taxon>Actinomycetota</taxon>
        <taxon>Actinomycetes</taxon>
        <taxon>Streptosporangiales</taxon>
        <taxon>Thermomonosporaceae</taxon>
        <taxon>Actinomadura</taxon>
    </lineage>
</organism>
<evidence type="ECO:0000256" key="4">
    <source>
        <dbReference type="ARBA" id="ARBA00023125"/>
    </source>
</evidence>
<dbReference type="PANTHER" id="PTHR46577:SF1">
    <property type="entry name" value="HTH-TYPE TRANSCRIPTIONAL REGULATORY PROTEIN GABR"/>
    <property type="match status" value="1"/>
</dbReference>
<dbReference type="PRINTS" id="PR00035">
    <property type="entry name" value="HTHGNTR"/>
</dbReference>
<dbReference type="Gene3D" id="1.10.10.10">
    <property type="entry name" value="Winged helix-like DNA-binding domain superfamily/Winged helix DNA-binding domain"/>
    <property type="match status" value="1"/>
</dbReference>
<keyword evidence="9" id="KW-1185">Reference proteome</keyword>